<keyword evidence="1" id="KW-0732">Signal</keyword>
<dbReference type="Proteomes" id="UP001165269">
    <property type="component" value="Unassembled WGS sequence"/>
</dbReference>
<evidence type="ECO:0008006" key="4">
    <source>
        <dbReference type="Google" id="ProtNLM"/>
    </source>
</evidence>
<organism evidence="2 3">
    <name type="scientific">Streptomyces cylindrosporus</name>
    <dbReference type="NCBI Taxonomy" id="2927583"/>
    <lineage>
        <taxon>Bacteria</taxon>
        <taxon>Bacillati</taxon>
        <taxon>Actinomycetota</taxon>
        <taxon>Actinomycetes</taxon>
        <taxon>Kitasatosporales</taxon>
        <taxon>Streptomycetaceae</taxon>
        <taxon>Streptomyces</taxon>
    </lineage>
</organism>
<sequence>MRLHRSGWCAVLALCLTGCGTAAGGTRVEGRAPTGIPWSGPVYVEDWRSQPRSRPDMMDLTEVTTLDRLKWRDWGRPRATATGVVIDLACLSGCEKGEPGTYRVRVVLDGLSKRQYAAYYGHASVTALASSAPWWAEDVGSVRLHVPKA</sequence>
<gene>
    <name evidence="2" type="ORF">MQP27_20615</name>
</gene>
<dbReference type="RefSeq" id="WP_242766763.1">
    <property type="nucleotide sequence ID" value="NZ_JALDAY010000006.1"/>
</dbReference>
<name>A0ABS9Y8E1_9ACTN</name>
<accession>A0ABS9Y8E1</accession>
<dbReference type="EMBL" id="JALDAY010000006">
    <property type="protein sequence ID" value="MCI3273504.1"/>
    <property type="molecule type" value="Genomic_DNA"/>
</dbReference>
<evidence type="ECO:0000256" key="1">
    <source>
        <dbReference type="SAM" id="SignalP"/>
    </source>
</evidence>
<comment type="caution">
    <text evidence="2">The sequence shown here is derived from an EMBL/GenBank/DDBJ whole genome shotgun (WGS) entry which is preliminary data.</text>
</comment>
<proteinExistence type="predicted"/>
<evidence type="ECO:0000313" key="2">
    <source>
        <dbReference type="EMBL" id="MCI3273504.1"/>
    </source>
</evidence>
<evidence type="ECO:0000313" key="3">
    <source>
        <dbReference type="Proteomes" id="UP001165269"/>
    </source>
</evidence>
<reference evidence="2" key="1">
    <citation type="submission" date="2022-03" db="EMBL/GenBank/DDBJ databases">
        <title>Streptomyces 7R015 and 7R016 isolated from Barleria lupulina in Thailand.</title>
        <authorList>
            <person name="Kanchanasin P."/>
            <person name="Phongsopitanun W."/>
            <person name="Tanasupawat S."/>
        </authorList>
    </citation>
    <scope>NUCLEOTIDE SEQUENCE</scope>
    <source>
        <strain evidence="2">7R015</strain>
    </source>
</reference>
<protein>
    <recommendedName>
        <fullName evidence="4">Lipoprotein</fullName>
    </recommendedName>
</protein>
<keyword evidence="3" id="KW-1185">Reference proteome</keyword>
<feature type="chain" id="PRO_5047135226" description="Lipoprotein" evidence="1">
    <location>
        <begin position="23"/>
        <end position="149"/>
    </location>
</feature>
<feature type="signal peptide" evidence="1">
    <location>
        <begin position="1"/>
        <end position="22"/>
    </location>
</feature>